<dbReference type="Gene3D" id="3.60.21.10">
    <property type="match status" value="1"/>
</dbReference>
<feature type="transmembrane region" description="Helical" evidence="3">
    <location>
        <begin position="7"/>
        <end position="24"/>
    </location>
</feature>
<dbReference type="RefSeq" id="WP_134382310.1">
    <property type="nucleotide sequence ID" value="NZ_SORX01000008.1"/>
</dbReference>
<dbReference type="InterPro" id="IPR029052">
    <property type="entry name" value="Metallo-depent_PP-like"/>
</dbReference>
<proteinExistence type="predicted"/>
<evidence type="ECO:0000259" key="4">
    <source>
        <dbReference type="Pfam" id="PF00149"/>
    </source>
</evidence>
<dbReference type="EMBL" id="SORX01000008">
    <property type="protein sequence ID" value="TFD99795.1"/>
    <property type="molecule type" value="Genomic_DNA"/>
</dbReference>
<keyword evidence="2" id="KW-0378">Hydrolase</keyword>
<dbReference type="InterPro" id="IPR004843">
    <property type="entry name" value="Calcineurin-like_PHP"/>
</dbReference>
<dbReference type="PANTHER" id="PTHR31302:SF31">
    <property type="entry name" value="PHOSPHODIESTERASE YAEI"/>
    <property type="match status" value="1"/>
</dbReference>
<dbReference type="GO" id="GO:0046872">
    <property type="term" value="F:metal ion binding"/>
    <property type="evidence" value="ECO:0007669"/>
    <property type="project" value="UniProtKB-KW"/>
</dbReference>
<accession>A0A4Y8LAW5</accession>
<reference evidence="5 6" key="1">
    <citation type="submission" date="2019-03" db="EMBL/GenBank/DDBJ databases">
        <authorList>
            <person name="Yang Y."/>
        </authorList>
    </citation>
    <scope>NUCLEOTIDE SEQUENCE [LARGE SCALE GENOMIC DNA]</scope>
    <source>
        <strain evidence="5 6">ASL-1</strain>
    </source>
</reference>
<keyword evidence="3" id="KW-0812">Transmembrane</keyword>
<dbReference type="GO" id="GO:0008758">
    <property type="term" value="F:UDP-2,3-diacylglucosamine hydrolase activity"/>
    <property type="evidence" value="ECO:0007669"/>
    <property type="project" value="TreeGrafter"/>
</dbReference>
<keyword evidence="3" id="KW-0472">Membrane</keyword>
<evidence type="ECO:0000256" key="2">
    <source>
        <dbReference type="ARBA" id="ARBA00022801"/>
    </source>
</evidence>
<evidence type="ECO:0000256" key="3">
    <source>
        <dbReference type="SAM" id="Phobius"/>
    </source>
</evidence>
<name>A0A4Y8LAW5_9BACL</name>
<keyword evidence="1" id="KW-0479">Metal-binding</keyword>
<evidence type="ECO:0000313" key="5">
    <source>
        <dbReference type="EMBL" id="TFD99795.1"/>
    </source>
</evidence>
<protein>
    <submittedName>
        <fullName evidence="5">Metallophosphoesterase</fullName>
    </submittedName>
</protein>
<evidence type="ECO:0000313" key="6">
    <source>
        <dbReference type="Proteomes" id="UP000297776"/>
    </source>
</evidence>
<comment type="caution">
    <text evidence="5">The sequence shown here is derived from an EMBL/GenBank/DDBJ whole genome shotgun (WGS) entry which is preliminary data.</text>
</comment>
<dbReference type="PANTHER" id="PTHR31302">
    <property type="entry name" value="TRANSMEMBRANE PROTEIN WITH METALLOPHOSPHOESTERASE DOMAIN-RELATED"/>
    <property type="match status" value="1"/>
</dbReference>
<dbReference type="InterPro" id="IPR051158">
    <property type="entry name" value="Metallophosphoesterase_sf"/>
</dbReference>
<organism evidence="5 6">
    <name type="scientific">Jeotgalibacillus salarius</name>
    <dbReference type="NCBI Taxonomy" id="546023"/>
    <lineage>
        <taxon>Bacteria</taxon>
        <taxon>Bacillati</taxon>
        <taxon>Bacillota</taxon>
        <taxon>Bacilli</taxon>
        <taxon>Bacillales</taxon>
        <taxon>Caryophanaceae</taxon>
        <taxon>Jeotgalibacillus</taxon>
    </lineage>
</organism>
<keyword evidence="6" id="KW-1185">Reference proteome</keyword>
<dbReference type="AlphaFoldDB" id="A0A4Y8LAW5"/>
<keyword evidence="3" id="KW-1133">Transmembrane helix</keyword>
<sequence length="305" mass="34033">MKVFKRIVIGFGALILFVVLWGLVEPYFINTEEEAAAITNLPEEWEGQEIAVIGDFQVGMWMDNTWTIERVVDRLIEREPAAVLLTGDHVYHVKKGSEKELDQVLELLEPLAETDIPVMTVMGNHDYSMEKKDHEPDTAYVEKMSEKFEELGIHVLENEHFVLNLTPDGTAEGEPDGQSLYIGGIGSSWAAMANVEETLSGIPDDAPRFMLMHNPQAFKSIPADSAPAATAGHTHGGQISIPFTPHWSYMTLFKGEEVHAAGWAEADFGEKRNLLYVNPGIGFSDVPLRFTTPPEITYFELKQKS</sequence>
<dbReference type="Pfam" id="PF00149">
    <property type="entry name" value="Metallophos"/>
    <property type="match status" value="1"/>
</dbReference>
<feature type="domain" description="Calcineurin-like phosphoesterase" evidence="4">
    <location>
        <begin position="50"/>
        <end position="156"/>
    </location>
</feature>
<dbReference type="GO" id="GO:0016020">
    <property type="term" value="C:membrane"/>
    <property type="evidence" value="ECO:0007669"/>
    <property type="project" value="GOC"/>
</dbReference>
<evidence type="ECO:0000256" key="1">
    <source>
        <dbReference type="ARBA" id="ARBA00022723"/>
    </source>
</evidence>
<gene>
    <name evidence="5" type="ORF">E2626_13520</name>
</gene>
<dbReference type="GO" id="GO:0009245">
    <property type="term" value="P:lipid A biosynthetic process"/>
    <property type="evidence" value="ECO:0007669"/>
    <property type="project" value="TreeGrafter"/>
</dbReference>
<dbReference type="OrthoDB" id="9780884at2"/>
<dbReference type="Proteomes" id="UP000297776">
    <property type="component" value="Unassembled WGS sequence"/>
</dbReference>
<dbReference type="SUPFAM" id="SSF56300">
    <property type="entry name" value="Metallo-dependent phosphatases"/>
    <property type="match status" value="1"/>
</dbReference>